<evidence type="ECO:0000256" key="1">
    <source>
        <dbReference type="ARBA" id="ARBA00006484"/>
    </source>
</evidence>
<proteinExistence type="inferred from homology"/>
<dbReference type="EMBL" id="UGPG01000001">
    <property type="protein sequence ID" value="STY44344.1"/>
    <property type="molecule type" value="Genomic_DNA"/>
</dbReference>
<dbReference type="AlphaFoldDB" id="A0A378MEV9"/>
<protein>
    <submittedName>
        <fullName evidence="4">Uncharacterized oxidoreductase SAV2478</fullName>
        <ecNumber evidence="4">1.-.-.-</ecNumber>
    </submittedName>
</protein>
<dbReference type="InterPro" id="IPR036291">
    <property type="entry name" value="NAD(P)-bd_dom_sf"/>
</dbReference>
<organism evidence="4 5">
    <name type="scientific">Listeria grayi</name>
    <name type="common">Listeria murrayi</name>
    <dbReference type="NCBI Taxonomy" id="1641"/>
    <lineage>
        <taxon>Bacteria</taxon>
        <taxon>Bacillati</taxon>
        <taxon>Bacillota</taxon>
        <taxon>Bacilli</taxon>
        <taxon>Bacillales</taxon>
        <taxon>Listeriaceae</taxon>
        <taxon>Listeria</taxon>
    </lineage>
</organism>
<dbReference type="GO" id="GO:0016491">
    <property type="term" value="F:oxidoreductase activity"/>
    <property type="evidence" value="ECO:0007669"/>
    <property type="project" value="UniProtKB-KW"/>
</dbReference>
<accession>A0A378MEV9</accession>
<dbReference type="Pfam" id="PF00106">
    <property type="entry name" value="adh_short"/>
    <property type="match status" value="1"/>
</dbReference>
<evidence type="ECO:0000256" key="2">
    <source>
        <dbReference type="ARBA" id="ARBA00023002"/>
    </source>
</evidence>
<dbReference type="Gene3D" id="3.40.50.720">
    <property type="entry name" value="NAD(P)-binding Rossmann-like Domain"/>
    <property type="match status" value="1"/>
</dbReference>
<dbReference type="RefSeq" id="WP_115345945.1">
    <property type="nucleotide sequence ID" value="NZ_UGPG01000001.1"/>
</dbReference>
<dbReference type="PANTHER" id="PTHR43976">
    <property type="entry name" value="SHORT CHAIN DEHYDROGENASE"/>
    <property type="match status" value="1"/>
</dbReference>
<dbReference type="PANTHER" id="PTHR43976:SF16">
    <property type="entry name" value="SHORT-CHAIN DEHYDROGENASE_REDUCTASE FAMILY PROTEIN"/>
    <property type="match status" value="1"/>
</dbReference>
<dbReference type="PRINTS" id="PR00080">
    <property type="entry name" value="SDRFAMILY"/>
</dbReference>
<evidence type="ECO:0000313" key="4">
    <source>
        <dbReference type="EMBL" id="STY44344.1"/>
    </source>
</evidence>
<dbReference type="EC" id="1.-.-.-" evidence="4"/>
<dbReference type="CDD" id="cd05374">
    <property type="entry name" value="17beta-HSD-like_SDR_c"/>
    <property type="match status" value="1"/>
</dbReference>
<dbReference type="InterPro" id="IPR020904">
    <property type="entry name" value="Sc_DH/Rdtase_CS"/>
</dbReference>
<dbReference type="SUPFAM" id="SSF51735">
    <property type="entry name" value="NAD(P)-binding Rossmann-fold domains"/>
    <property type="match status" value="1"/>
</dbReference>
<evidence type="ECO:0000313" key="5">
    <source>
        <dbReference type="Proteomes" id="UP000254879"/>
    </source>
</evidence>
<dbReference type="PROSITE" id="PS00061">
    <property type="entry name" value="ADH_SHORT"/>
    <property type="match status" value="1"/>
</dbReference>
<gene>
    <name evidence="4" type="ORF">NCTC10815_01686</name>
</gene>
<dbReference type="InterPro" id="IPR002347">
    <property type="entry name" value="SDR_fam"/>
</dbReference>
<dbReference type="NCBIfam" id="NF004824">
    <property type="entry name" value="PRK06180.1"/>
    <property type="match status" value="1"/>
</dbReference>
<evidence type="ECO:0000256" key="3">
    <source>
        <dbReference type="RuleBase" id="RU000363"/>
    </source>
</evidence>
<reference evidence="4 5" key="1">
    <citation type="submission" date="2018-06" db="EMBL/GenBank/DDBJ databases">
        <authorList>
            <consortium name="Pathogen Informatics"/>
            <person name="Doyle S."/>
        </authorList>
    </citation>
    <scope>NUCLEOTIDE SEQUENCE [LARGE SCALE GENOMIC DNA]</scope>
    <source>
        <strain evidence="5">NCTC 10815</strain>
    </source>
</reference>
<dbReference type="Proteomes" id="UP000254879">
    <property type="component" value="Unassembled WGS sequence"/>
</dbReference>
<sequence length="276" mass="30271">MSNEQVWFITGASRGFGRALVEDLLQRGDKVVATMRKTENISFHTSSENLLILPLDVTDEMQSKEAAKKAVDYFGRIDVLVNNAGFGVMGAIEEIADIEARKTYDTNVFGLLNVTRAVLPYLRKERSGHIMNISSVGGLVGLSAWGIYGSTKFAVEGISEALSHEVTHLGIKVTSVAPGFFRTDFLDDSSLDTAPTQIADYNESVGQVRVAMKETNHNQPGDPIKAAKVMIDVAKTEHPPLHLMLGSDTLEYTRTKIEALVADMEDWKAYSESTDL</sequence>
<dbReference type="PRINTS" id="PR00081">
    <property type="entry name" value="GDHRDH"/>
</dbReference>
<keyword evidence="2 4" id="KW-0560">Oxidoreductase</keyword>
<dbReference type="InterPro" id="IPR051911">
    <property type="entry name" value="SDR_oxidoreductase"/>
</dbReference>
<comment type="similarity">
    <text evidence="1 3">Belongs to the short-chain dehydrogenases/reductases (SDR) family.</text>
</comment>
<name>A0A378MEV9_LISGR</name>